<evidence type="ECO:0000256" key="2">
    <source>
        <dbReference type="SAM" id="Phobius"/>
    </source>
</evidence>
<protein>
    <submittedName>
        <fullName evidence="3">Uncharacterized protein</fullName>
    </submittedName>
</protein>
<comment type="caution">
    <text evidence="3">The sequence shown here is derived from an EMBL/GenBank/DDBJ whole genome shotgun (WGS) entry which is preliminary data.</text>
</comment>
<keyword evidence="2" id="KW-0472">Membrane</keyword>
<dbReference type="Proteomes" id="UP000680865">
    <property type="component" value="Unassembled WGS sequence"/>
</dbReference>
<feature type="transmembrane region" description="Helical" evidence="2">
    <location>
        <begin position="20"/>
        <end position="43"/>
    </location>
</feature>
<evidence type="ECO:0000256" key="1">
    <source>
        <dbReference type="SAM" id="MobiDB-lite"/>
    </source>
</evidence>
<feature type="compositionally biased region" description="Pro residues" evidence="1">
    <location>
        <begin position="84"/>
        <end position="113"/>
    </location>
</feature>
<keyword evidence="2" id="KW-1133">Transmembrane helix</keyword>
<feature type="compositionally biased region" description="Pro residues" evidence="1">
    <location>
        <begin position="61"/>
        <end position="77"/>
    </location>
</feature>
<reference evidence="3" key="1">
    <citation type="submission" date="2021-03" db="EMBL/GenBank/DDBJ databases">
        <title>Whole genome shotgun sequence of Actinoplanes consettensis NBRC 14913.</title>
        <authorList>
            <person name="Komaki H."/>
            <person name="Tamura T."/>
        </authorList>
    </citation>
    <scope>NUCLEOTIDE SEQUENCE</scope>
    <source>
        <strain evidence="3">NBRC 14913</strain>
    </source>
</reference>
<keyword evidence="4" id="KW-1185">Reference proteome</keyword>
<evidence type="ECO:0000313" key="4">
    <source>
        <dbReference type="Proteomes" id="UP000680865"/>
    </source>
</evidence>
<proteinExistence type="predicted"/>
<evidence type="ECO:0000313" key="3">
    <source>
        <dbReference type="EMBL" id="GIM81174.1"/>
    </source>
</evidence>
<feature type="region of interest" description="Disordered" evidence="1">
    <location>
        <begin position="56"/>
        <end position="113"/>
    </location>
</feature>
<accession>A0A919W5U4</accession>
<keyword evidence="2" id="KW-0812">Transmembrane</keyword>
<name>A0A919W5U4_9ACTN</name>
<gene>
    <name evidence="3" type="ORF">Aco04nite_75240</name>
</gene>
<organism evidence="3 4">
    <name type="scientific">Winogradskya consettensis</name>
    <dbReference type="NCBI Taxonomy" id="113560"/>
    <lineage>
        <taxon>Bacteria</taxon>
        <taxon>Bacillati</taxon>
        <taxon>Actinomycetota</taxon>
        <taxon>Actinomycetes</taxon>
        <taxon>Micromonosporales</taxon>
        <taxon>Micromonosporaceae</taxon>
        <taxon>Winogradskya</taxon>
    </lineage>
</organism>
<dbReference type="AlphaFoldDB" id="A0A919W5U4"/>
<dbReference type="EMBL" id="BOQP01000046">
    <property type="protein sequence ID" value="GIM81174.1"/>
    <property type="molecule type" value="Genomic_DNA"/>
</dbReference>
<sequence>MQSVPVAYQQSYMPKKTNHVLHLLLTLVTCGFWAPVWLILAIVNANSKGVVTTYTTGQPPLAAPYPPQQYAPQPYPSPQYQSQPYPPQPYPYPQQPMQALPPAPPAPPQYPHQ</sequence>